<sequence length="147" mass="15826">MSDPLLFVDNSTNTVSLRGTKTITGLTTINNATTITDTTTINNATTINNTATINNATTINGATTITGDCNMNGAQSYPSTPMAMMARSAGRVYANNTYVCNVTAYNRGSCYNTSNGRFTAPVGFSGYYLCLYNNWCNDLKYPICNGW</sequence>
<proteinExistence type="predicted"/>
<dbReference type="EMBL" id="MN740384">
    <property type="protein sequence ID" value="QHU03663.1"/>
    <property type="molecule type" value="Genomic_DNA"/>
</dbReference>
<dbReference type="SUPFAM" id="SSF51161">
    <property type="entry name" value="Trimeric LpxA-like enzymes"/>
    <property type="match status" value="1"/>
</dbReference>
<dbReference type="InterPro" id="IPR011004">
    <property type="entry name" value="Trimer_LpxA-like_sf"/>
</dbReference>
<evidence type="ECO:0000313" key="1">
    <source>
        <dbReference type="EMBL" id="QHU03663.1"/>
    </source>
</evidence>
<dbReference type="AlphaFoldDB" id="A0A6C0JE40"/>
<accession>A0A6C0JE40</accession>
<reference evidence="1" key="1">
    <citation type="journal article" date="2020" name="Nature">
        <title>Giant virus diversity and host interactions through global metagenomics.</title>
        <authorList>
            <person name="Schulz F."/>
            <person name="Roux S."/>
            <person name="Paez-Espino D."/>
            <person name="Jungbluth S."/>
            <person name="Walsh D.A."/>
            <person name="Denef V.J."/>
            <person name="McMahon K.D."/>
            <person name="Konstantinidis K.T."/>
            <person name="Eloe-Fadrosh E.A."/>
            <person name="Kyrpides N.C."/>
            <person name="Woyke T."/>
        </authorList>
    </citation>
    <scope>NUCLEOTIDE SEQUENCE</scope>
    <source>
        <strain evidence="1">GVMAG-M-3300027206-1</strain>
    </source>
</reference>
<protein>
    <submittedName>
        <fullName evidence="1">Uncharacterized protein</fullName>
    </submittedName>
</protein>
<organism evidence="1">
    <name type="scientific">viral metagenome</name>
    <dbReference type="NCBI Taxonomy" id="1070528"/>
    <lineage>
        <taxon>unclassified sequences</taxon>
        <taxon>metagenomes</taxon>
        <taxon>organismal metagenomes</taxon>
    </lineage>
</organism>
<name>A0A6C0JE40_9ZZZZ</name>